<feature type="compositionally biased region" description="Low complexity" evidence="1">
    <location>
        <begin position="240"/>
        <end position="257"/>
    </location>
</feature>
<dbReference type="Proteomes" id="UP000321222">
    <property type="component" value="Chromosome"/>
</dbReference>
<dbReference type="KEGG" id="fak:FUA48_10940"/>
<evidence type="ECO:0000313" key="3">
    <source>
        <dbReference type="Proteomes" id="UP000321222"/>
    </source>
</evidence>
<dbReference type="EMBL" id="CP042831">
    <property type="protein sequence ID" value="QEE50075.1"/>
    <property type="molecule type" value="Genomic_DNA"/>
</dbReference>
<dbReference type="AlphaFoldDB" id="A0A5B9FSY9"/>
<organism evidence="2 3">
    <name type="scientific">Flavobacterium alkalisoli</name>
    <dbReference type="NCBI Taxonomy" id="2602769"/>
    <lineage>
        <taxon>Bacteria</taxon>
        <taxon>Pseudomonadati</taxon>
        <taxon>Bacteroidota</taxon>
        <taxon>Flavobacteriia</taxon>
        <taxon>Flavobacteriales</taxon>
        <taxon>Flavobacteriaceae</taxon>
        <taxon>Flavobacterium</taxon>
    </lineage>
</organism>
<keyword evidence="3" id="KW-1185">Reference proteome</keyword>
<dbReference type="RefSeq" id="WP_147583563.1">
    <property type="nucleotide sequence ID" value="NZ_CP042831.1"/>
</dbReference>
<proteinExistence type="predicted"/>
<dbReference type="PROSITE" id="PS51257">
    <property type="entry name" value="PROKAR_LIPOPROTEIN"/>
    <property type="match status" value="1"/>
</dbReference>
<gene>
    <name evidence="2" type="ORF">FUA48_10940</name>
</gene>
<name>A0A5B9FSY9_9FLAO</name>
<accession>A0A5B9FSY9</accession>
<sequence length="524" mass="58782">MKKTLSIKLLAFLGFIFLVTSCAKPKFSNLIRGKYKYDNTTLKNDVLKVNVSILPVSKPAGEEEKLIMMTDLRDSLPHLYMKLLSEKENNAEKFIELLKKPLSDKKKGTPGPGKTNYDEYQVLFVFSNIKQYFNDGRLMHPNTRLEFLNTTLSLDSSSKFYFYNINKLENEFEEIDLGTAERTKDVKFESKLTASNSIGFSNSNTTTDSSDTSKEKNNSSVKNVYDEDGNLLGSIGRGGNITTSGSSGSENTNSQEGSLGYGGEVGYINGESIKEAVAVKLKRMKTGFSLSPNNLTISQRARPMGDISDNVYVTVTLKIKSEGLNTDNCYLASNLYTDAGVINAASAIKIQERPVAYISCENDDNLSFTMNYSGALRAVTTKAIRFESSNNAMEYDDKVTFYKLPESNTVQVKIDENSFCSRVYGVNCKLKDDDTLYTLYINNTGTEALHFFSEHNYQLFFKWITEVLTDPKTENLQATGFDLFFMDNNRTRQIKVVDNVINNTDIELLKKLDLSTLQLITITP</sequence>
<feature type="region of interest" description="Disordered" evidence="1">
    <location>
        <begin position="236"/>
        <end position="257"/>
    </location>
</feature>
<feature type="region of interest" description="Disordered" evidence="1">
    <location>
        <begin position="199"/>
        <end position="224"/>
    </location>
</feature>
<evidence type="ECO:0000313" key="2">
    <source>
        <dbReference type="EMBL" id="QEE50075.1"/>
    </source>
</evidence>
<evidence type="ECO:0008006" key="4">
    <source>
        <dbReference type="Google" id="ProtNLM"/>
    </source>
</evidence>
<feature type="compositionally biased region" description="Low complexity" evidence="1">
    <location>
        <begin position="201"/>
        <end position="210"/>
    </location>
</feature>
<dbReference type="OrthoDB" id="1440501at2"/>
<evidence type="ECO:0000256" key="1">
    <source>
        <dbReference type="SAM" id="MobiDB-lite"/>
    </source>
</evidence>
<protein>
    <recommendedName>
        <fullName evidence="4">Lipoprotein</fullName>
    </recommendedName>
</protein>
<reference evidence="2 3" key="1">
    <citation type="submission" date="2019-08" db="EMBL/GenBank/DDBJ databases">
        <title>Flavobacterium alkalisoli sp. nov., isolated from rhizosphere soil of Suaeda salsa.</title>
        <authorList>
            <person name="Sun J.-Q."/>
            <person name="Xu L."/>
        </authorList>
    </citation>
    <scope>NUCLEOTIDE SEQUENCE [LARGE SCALE GENOMIC DNA]</scope>
    <source>
        <strain evidence="2 3">XS-5</strain>
    </source>
</reference>